<evidence type="ECO:0008006" key="5">
    <source>
        <dbReference type="Google" id="ProtNLM"/>
    </source>
</evidence>
<feature type="transmembrane region" description="Helical" evidence="2">
    <location>
        <begin position="230"/>
        <end position="253"/>
    </location>
</feature>
<feature type="transmembrane region" description="Helical" evidence="2">
    <location>
        <begin position="273"/>
        <end position="292"/>
    </location>
</feature>
<evidence type="ECO:0000313" key="3">
    <source>
        <dbReference type="EMBL" id="QBZ62496.1"/>
    </source>
</evidence>
<gene>
    <name evidence="3" type="ORF">PoMZ_11377</name>
</gene>
<protein>
    <recommendedName>
        <fullName evidence="5">Capsular associated protein</fullName>
    </recommendedName>
</protein>
<feature type="transmembrane region" description="Helical" evidence="2">
    <location>
        <begin position="200"/>
        <end position="218"/>
    </location>
</feature>
<proteinExistence type="predicted"/>
<feature type="transmembrane region" description="Helical" evidence="2">
    <location>
        <begin position="42"/>
        <end position="64"/>
    </location>
</feature>
<accession>A0A4P7NKE3</accession>
<feature type="transmembrane region" description="Helical" evidence="2">
    <location>
        <begin position="364"/>
        <end position="383"/>
    </location>
</feature>
<keyword evidence="2" id="KW-0472">Membrane</keyword>
<keyword evidence="2" id="KW-0812">Transmembrane</keyword>
<feature type="transmembrane region" description="Helical" evidence="2">
    <location>
        <begin position="161"/>
        <end position="180"/>
    </location>
</feature>
<reference evidence="3 4" key="1">
    <citation type="journal article" date="2019" name="Mol. Biol. Evol.">
        <title>Blast fungal genomes show frequent chromosomal changes, gene gains and losses, and effector gene turnover.</title>
        <authorList>
            <person name="Gomez Luciano L.B."/>
            <person name="Jason Tsai I."/>
            <person name="Chuma I."/>
            <person name="Tosa Y."/>
            <person name="Chen Y.H."/>
            <person name="Li J.Y."/>
            <person name="Li M.Y."/>
            <person name="Jade Lu M.Y."/>
            <person name="Nakayashiki H."/>
            <person name="Li W.H."/>
        </authorList>
    </citation>
    <scope>NUCLEOTIDE SEQUENCE [LARGE SCALE GENOMIC DNA]</scope>
    <source>
        <strain evidence="3">MZ5-1-6</strain>
    </source>
</reference>
<dbReference type="PANTHER" id="PTHR12203:SF35">
    <property type="entry name" value="PROTEIN O-GLUCOSYLTRANSFERASE 1"/>
    <property type="match status" value="1"/>
</dbReference>
<dbReference type="InterPro" id="IPR051091">
    <property type="entry name" value="O-Glucosyltr/Glycosyltrsf_90"/>
</dbReference>
<feature type="compositionally biased region" description="Basic and acidic residues" evidence="1">
    <location>
        <begin position="576"/>
        <end position="591"/>
    </location>
</feature>
<dbReference type="AlphaFoldDB" id="A0A4P7NKE3"/>
<evidence type="ECO:0000313" key="4">
    <source>
        <dbReference type="Proteomes" id="UP000294847"/>
    </source>
</evidence>
<organism evidence="3 4">
    <name type="scientific">Pyricularia oryzae</name>
    <name type="common">Rice blast fungus</name>
    <name type="synonym">Magnaporthe oryzae</name>
    <dbReference type="NCBI Taxonomy" id="318829"/>
    <lineage>
        <taxon>Eukaryota</taxon>
        <taxon>Fungi</taxon>
        <taxon>Dikarya</taxon>
        <taxon>Ascomycota</taxon>
        <taxon>Pezizomycotina</taxon>
        <taxon>Sordariomycetes</taxon>
        <taxon>Sordariomycetidae</taxon>
        <taxon>Magnaporthales</taxon>
        <taxon>Pyriculariaceae</taxon>
        <taxon>Pyricularia</taxon>
    </lineage>
</organism>
<feature type="transmembrane region" description="Helical" evidence="2">
    <location>
        <begin position="304"/>
        <end position="326"/>
    </location>
</feature>
<evidence type="ECO:0000256" key="1">
    <source>
        <dbReference type="SAM" id="MobiDB-lite"/>
    </source>
</evidence>
<sequence length="976" mass="108869">MSTVDVNQRRVLLTYVAACASFFWITYGFNNPNLIGLPRLSFVLVCLVGCCGAHLGASQISRWLPGASGRFARKDTHNSENEVLTTKSSYAGLPQRPRRYFIPLLVGLIVLRLEIFLGIEHQCTLPGFEALLPLIVLYRQLRLSQPQSIDDDSNPGLAQSLRWISTVGSVLISIGAWLAALPTTKSTFFCSRGASKPWTIVLQIVGLVSEATIIEILWRVLSRQRTTKQLISTVAGVLLQAAIGTSVALIFQYGVDTFWAWTRTGDGDSVSSWIAYSMDILLFGCLLAVFILSSGSLINQVGPAFLVHILAIICGLVAVVVNIAAIGTWHGLATSTVILNMLPLVIGAVLFIHSARAVSPLVSACLVLVLVCFLIGTSIWAIVRRGHPTRTHPLQTMISDVRVETDRWLVHASTSDSLRVAVKEYRQRYDNREPPKGFDLWYAYAIEHKSPIVDYFDQIHRDLQPFWGLRPSQIRESIKKLELERDIVVIKVTDGQVTHGDTPSEHSDEVNGLVEMIRSFSKHLPDLQIAVNLDINPRVLAPWGNVGERVLPGTRGRFSRRDNTQQGESLGADGKGSLHPDAAGETREGWHHMASPPGPTMGGAEFRRLNMQACPRRSTMRSTSYWNTRDICVSCFSQESSGAFLKDWMLASDLCHQPDMLKLHGFFLSAPVTPPLSDLQPLFSRSKPSTFSDILIPWPRKPGNQNKVLDSGLGLHDKNDRLFWRGRSEHGAFPNQIYYGGHQERLVHLVNNASQSDEVFTVMATDWKDSDGNKPFQYEPVSTLEMNQVLLPNVRIGEYGPCKTPEQITTRYCRSMMTEFGPAVEADAPIFDNRYVLLTDSDTTGVSNTGPGSDLIMDALESSTLPFVGTIFREWYSERLRPWLHFVPVDLRYTALHSTLAYFMGLDGRGQIKGRDSGVEAHVENAIWIADQGKKWAAKALRPEDAQIYLFRLLLEWGRIISDDRDRMNYVPENTS</sequence>
<dbReference type="Proteomes" id="UP000294847">
    <property type="component" value="Chromosome 5"/>
</dbReference>
<evidence type="ECO:0000256" key="2">
    <source>
        <dbReference type="SAM" id="Phobius"/>
    </source>
</evidence>
<name>A0A4P7NKE3_PYROR</name>
<feature type="transmembrane region" description="Helical" evidence="2">
    <location>
        <begin position="12"/>
        <end position="30"/>
    </location>
</feature>
<feature type="region of interest" description="Disordered" evidence="1">
    <location>
        <begin position="553"/>
        <end position="597"/>
    </location>
</feature>
<dbReference type="PANTHER" id="PTHR12203">
    <property type="entry name" value="KDEL LYS-ASP-GLU-LEU CONTAINING - RELATED"/>
    <property type="match status" value="1"/>
</dbReference>
<feature type="transmembrane region" description="Helical" evidence="2">
    <location>
        <begin position="332"/>
        <end position="352"/>
    </location>
</feature>
<keyword evidence="2" id="KW-1133">Transmembrane helix</keyword>
<dbReference type="EMBL" id="CP034208">
    <property type="protein sequence ID" value="QBZ62496.1"/>
    <property type="molecule type" value="Genomic_DNA"/>
</dbReference>